<dbReference type="InterPro" id="IPR002068">
    <property type="entry name" value="A-crystallin/Hsp20_dom"/>
</dbReference>
<comment type="similarity">
    <text evidence="1 2">Belongs to the small heat shock protein (HSP20) family.</text>
</comment>
<proteinExistence type="inferred from homology"/>
<dbReference type="RefSeq" id="WP_089682410.1">
    <property type="nucleotide sequence ID" value="NZ_FNFO01000004.1"/>
</dbReference>
<organism evidence="4 5">
    <name type="scientific">Catalinimonas alkaloidigena</name>
    <dbReference type="NCBI Taxonomy" id="1075417"/>
    <lineage>
        <taxon>Bacteria</taxon>
        <taxon>Pseudomonadati</taxon>
        <taxon>Bacteroidota</taxon>
        <taxon>Cytophagia</taxon>
        <taxon>Cytophagales</taxon>
        <taxon>Catalimonadaceae</taxon>
        <taxon>Catalinimonas</taxon>
    </lineage>
</organism>
<dbReference type="InterPro" id="IPR008978">
    <property type="entry name" value="HSP20-like_chaperone"/>
</dbReference>
<evidence type="ECO:0000313" key="4">
    <source>
        <dbReference type="EMBL" id="SDL09581.1"/>
    </source>
</evidence>
<dbReference type="CDD" id="cd06464">
    <property type="entry name" value="ACD_sHsps-like"/>
    <property type="match status" value="1"/>
</dbReference>
<dbReference type="EMBL" id="FNFO01000004">
    <property type="protein sequence ID" value="SDL09581.1"/>
    <property type="molecule type" value="Genomic_DNA"/>
</dbReference>
<dbReference type="AlphaFoldDB" id="A0A1G9H999"/>
<sequence>MNIVKRNPIWPSNTFFDDFLTRDLFSWPGSMHEGNTVPRVNIRETNDDFEVEMAAPGMRKEDFHVELNNDMLTIYAEVAQAQDEHEEERYTRREFSYRSFKRSFYLPNTVEVNKIKAKYRDGILSLVIPKKEEAKTKPPRVISIS</sequence>
<dbReference type="Gene3D" id="2.60.40.790">
    <property type="match status" value="1"/>
</dbReference>
<keyword evidence="5" id="KW-1185">Reference proteome</keyword>
<dbReference type="STRING" id="1075417.SAMN05421823_104363"/>
<dbReference type="Pfam" id="PF00011">
    <property type="entry name" value="HSP20"/>
    <property type="match status" value="1"/>
</dbReference>
<dbReference type="PROSITE" id="PS01031">
    <property type="entry name" value="SHSP"/>
    <property type="match status" value="1"/>
</dbReference>
<feature type="domain" description="SHSP" evidence="3">
    <location>
        <begin position="31"/>
        <end position="145"/>
    </location>
</feature>
<name>A0A1G9H999_9BACT</name>
<protein>
    <submittedName>
        <fullName evidence="4">HSP20 family protein</fullName>
    </submittedName>
</protein>
<gene>
    <name evidence="4" type="ORF">SAMN05421823_104363</name>
</gene>
<accession>A0A1G9H999</accession>
<dbReference type="SUPFAM" id="SSF49764">
    <property type="entry name" value="HSP20-like chaperones"/>
    <property type="match status" value="1"/>
</dbReference>
<dbReference type="PANTHER" id="PTHR11527">
    <property type="entry name" value="HEAT-SHOCK PROTEIN 20 FAMILY MEMBER"/>
    <property type="match status" value="1"/>
</dbReference>
<evidence type="ECO:0000259" key="3">
    <source>
        <dbReference type="PROSITE" id="PS01031"/>
    </source>
</evidence>
<evidence type="ECO:0000256" key="1">
    <source>
        <dbReference type="PROSITE-ProRule" id="PRU00285"/>
    </source>
</evidence>
<dbReference type="Proteomes" id="UP000198510">
    <property type="component" value="Unassembled WGS sequence"/>
</dbReference>
<dbReference type="OrthoDB" id="9814487at2"/>
<evidence type="ECO:0000256" key="2">
    <source>
        <dbReference type="RuleBase" id="RU003616"/>
    </source>
</evidence>
<evidence type="ECO:0000313" key="5">
    <source>
        <dbReference type="Proteomes" id="UP000198510"/>
    </source>
</evidence>
<reference evidence="4 5" key="1">
    <citation type="submission" date="2016-10" db="EMBL/GenBank/DDBJ databases">
        <authorList>
            <person name="de Groot N.N."/>
        </authorList>
    </citation>
    <scope>NUCLEOTIDE SEQUENCE [LARGE SCALE GENOMIC DNA]</scope>
    <source>
        <strain evidence="4 5">DSM 25186</strain>
    </source>
</reference>
<dbReference type="InterPro" id="IPR031107">
    <property type="entry name" value="Small_HSP"/>
</dbReference>